<accession>A0AAN0KHK8</accession>
<evidence type="ECO:0000313" key="1">
    <source>
        <dbReference type="EMBL" id="BEH01830.1"/>
    </source>
</evidence>
<dbReference type="RefSeq" id="WP_286268156.1">
    <property type="nucleotide sequence ID" value="NZ_AP028056.1"/>
</dbReference>
<dbReference type="InterPro" id="IPR029058">
    <property type="entry name" value="AB_hydrolase_fold"/>
</dbReference>
<protein>
    <recommendedName>
        <fullName evidence="3">Alpha/beta hydrolase</fullName>
    </recommendedName>
</protein>
<dbReference type="AlphaFoldDB" id="A0AAN0KHK8"/>
<reference evidence="1" key="1">
    <citation type="journal article" date="2024" name="Int. J. Syst. Evol. Microbiol.">
        <title>Brooklawnia propionicigenes sp. nov., a facultatively anaerobic, propionate-producing bacterium isolated from a methanogenic reactor treating waste from cattle farms.</title>
        <authorList>
            <person name="Akita Y."/>
            <person name="Ueki A."/>
            <person name="Tonouchi A."/>
            <person name="Sugawara Y."/>
            <person name="Honma S."/>
            <person name="Kaku N."/>
            <person name="Ueki K."/>
        </authorList>
    </citation>
    <scope>NUCLEOTIDE SEQUENCE</scope>
    <source>
        <strain evidence="1">SH051</strain>
    </source>
</reference>
<evidence type="ECO:0000313" key="2">
    <source>
        <dbReference type="Proteomes" id="UP001431656"/>
    </source>
</evidence>
<dbReference type="Proteomes" id="UP001431656">
    <property type="component" value="Chromosome"/>
</dbReference>
<gene>
    <name evidence="1" type="ORF">brsh051_11110</name>
</gene>
<sequence>MTVTRSRYGSLGSLRVPALVIHGTADTFLPVEHARRLVELIPNAQPLWLDGVGHQFPYPGLPTITRAIVSHLDRTL</sequence>
<evidence type="ECO:0008006" key="3">
    <source>
        <dbReference type="Google" id="ProtNLM"/>
    </source>
</evidence>
<dbReference type="SUPFAM" id="SSF53474">
    <property type="entry name" value="alpha/beta-Hydrolases"/>
    <property type="match status" value="1"/>
</dbReference>
<organism evidence="1 2">
    <name type="scientific">Brooklawnia propionicigenes</name>
    <dbReference type="NCBI Taxonomy" id="3041175"/>
    <lineage>
        <taxon>Bacteria</taxon>
        <taxon>Bacillati</taxon>
        <taxon>Actinomycetota</taxon>
        <taxon>Actinomycetes</taxon>
        <taxon>Propionibacteriales</taxon>
        <taxon>Propionibacteriaceae</taxon>
        <taxon>Brooklawnia</taxon>
    </lineage>
</organism>
<name>A0AAN0KHK8_9ACTN</name>
<dbReference type="KEGG" id="broo:brsh051_11110"/>
<proteinExistence type="predicted"/>
<dbReference type="Gene3D" id="3.40.50.1820">
    <property type="entry name" value="alpha/beta hydrolase"/>
    <property type="match status" value="1"/>
</dbReference>
<dbReference type="EMBL" id="AP028056">
    <property type="protein sequence ID" value="BEH01830.1"/>
    <property type="molecule type" value="Genomic_DNA"/>
</dbReference>
<keyword evidence="2" id="KW-1185">Reference proteome</keyword>